<reference evidence="2 3" key="1">
    <citation type="submission" date="2024-05" db="EMBL/GenBank/DDBJ databases">
        <title>A draft genome resource for the thread blight pathogen Marasmius tenuissimus strain MS-2.</title>
        <authorList>
            <person name="Yulfo-Soto G.E."/>
            <person name="Baruah I.K."/>
            <person name="Amoako-Attah I."/>
            <person name="Bukari Y."/>
            <person name="Meinhardt L.W."/>
            <person name="Bailey B.A."/>
            <person name="Cohen S.P."/>
        </authorList>
    </citation>
    <scope>NUCLEOTIDE SEQUENCE [LARGE SCALE GENOMIC DNA]</scope>
    <source>
        <strain evidence="2 3">MS-2</strain>
    </source>
</reference>
<sequence>MSARISFRSSQGASTLDSIVQKSVPQWPNGLRSFQRQSILKILNQQQLLCITATGDGKSALFAIPILVHREIGRNPKEYPQFNVEIRRKPAGLVVIPTKGLANNIVTEMGYLDLSAFAYTHDNITRAQKSGINITEKITDCDYNIVCVDPAPENMYIDSDES</sequence>
<dbReference type="Pfam" id="PF00270">
    <property type="entry name" value="DEAD"/>
    <property type="match status" value="1"/>
</dbReference>
<name>A0ABR2Z8H7_9AGAR</name>
<protein>
    <recommendedName>
        <fullName evidence="1">DEAD/DEAH-box helicase domain-containing protein</fullName>
    </recommendedName>
</protein>
<comment type="caution">
    <text evidence="2">The sequence shown here is derived from an EMBL/GenBank/DDBJ whole genome shotgun (WGS) entry which is preliminary data.</text>
</comment>
<organism evidence="2 3">
    <name type="scientific">Marasmius tenuissimus</name>
    <dbReference type="NCBI Taxonomy" id="585030"/>
    <lineage>
        <taxon>Eukaryota</taxon>
        <taxon>Fungi</taxon>
        <taxon>Dikarya</taxon>
        <taxon>Basidiomycota</taxon>
        <taxon>Agaricomycotina</taxon>
        <taxon>Agaricomycetes</taxon>
        <taxon>Agaricomycetidae</taxon>
        <taxon>Agaricales</taxon>
        <taxon>Marasmiineae</taxon>
        <taxon>Marasmiaceae</taxon>
        <taxon>Marasmius</taxon>
    </lineage>
</organism>
<accession>A0ABR2Z8H7</accession>
<dbReference type="InterPro" id="IPR011545">
    <property type="entry name" value="DEAD/DEAH_box_helicase_dom"/>
</dbReference>
<keyword evidence="3" id="KW-1185">Reference proteome</keyword>
<feature type="domain" description="DEAD/DEAH-box helicase" evidence="1">
    <location>
        <begin position="33"/>
        <end position="112"/>
    </location>
</feature>
<evidence type="ECO:0000313" key="3">
    <source>
        <dbReference type="Proteomes" id="UP001437256"/>
    </source>
</evidence>
<dbReference type="SUPFAM" id="SSF52540">
    <property type="entry name" value="P-loop containing nucleoside triphosphate hydrolases"/>
    <property type="match status" value="1"/>
</dbReference>
<dbReference type="EMBL" id="JBBXMP010000501">
    <property type="protein sequence ID" value="KAL0057544.1"/>
    <property type="molecule type" value="Genomic_DNA"/>
</dbReference>
<evidence type="ECO:0000313" key="2">
    <source>
        <dbReference type="EMBL" id="KAL0057544.1"/>
    </source>
</evidence>
<evidence type="ECO:0000259" key="1">
    <source>
        <dbReference type="Pfam" id="PF00270"/>
    </source>
</evidence>
<gene>
    <name evidence="2" type="ORF">AAF712_015815</name>
</gene>
<proteinExistence type="predicted"/>
<dbReference type="Proteomes" id="UP001437256">
    <property type="component" value="Unassembled WGS sequence"/>
</dbReference>
<dbReference type="Gene3D" id="3.40.50.300">
    <property type="entry name" value="P-loop containing nucleotide triphosphate hydrolases"/>
    <property type="match status" value="1"/>
</dbReference>
<dbReference type="InterPro" id="IPR027417">
    <property type="entry name" value="P-loop_NTPase"/>
</dbReference>